<comment type="caution">
    <text evidence="1">The sequence shown here is derived from an EMBL/GenBank/DDBJ whole genome shotgun (WGS) entry which is preliminary data.</text>
</comment>
<proteinExistence type="predicted"/>
<keyword evidence="2" id="KW-1185">Reference proteome</keyword>
<dbReference type="EMBL" id="JACJTB010000011">
    <property type="protein sequence ID" value="MBD2594951.1"/>
    <property type="molecule type" value="Genomic_DNA"/>
</dbReference>
<dbReference type="Proteomes" id="UP000603457">
    <property type="component" value="Unassembled WGS sequence"/>
</dbReference>
<evidence type="ECO:0000313" key="1">
    <source>
        <dbReference type="EMBL" id="MBD2594951.1"/>
    </source>
</evidence>
<dbReference type="RefSeq" id="WP_190967790.1">
    <property type="nucleotide sequence ID" value="NZ_JACJTB010000011.1"/>
</dbReference>
<reference evidence="1 2" key="1">
    <citation type="journal article" date="2020" name="ISME J.">
        <title>Comparative genomics reveals insights into cyanobacterial evolution and habitat adaptation.</title>
        <authorList>
            <person name="Chen M.Y."/>
            <person name="Teng W.K."/>
            <person name="Zhao L."/>
            <person name="Hu C.X."/>
            <person name="Zhou Y.K."/>
            <person name="Han B.P."/>
            <person name="Song L.R."/>
            <person name="Shu W.S."/>
        </authorList>
    </citation>
    <scope>NUCLEOTIDE SEQUENCE [LARGE SCALE GENOMIC DNA]</scope>
    <source>
        <strain evidence="1 2">FACHB-130</strain>
    </source>
</reference>
<protein>
    <submittedName>
        <fullName evidence="1">Uncharacterized protein</fullName>
    </submittedName>
</protein>
<name>A0ABR8FUI9_9NOSO</name>
<gene>
    <name evidence="1" type="ORF">H6G74_11500</name>
</gene>
<accession>A0ABR8FUI9</accession>
<sequence>MVNSFIFSQETIASIQKNIETLEKCLNEPDPRDETIAALYEFANSRQISLSQIQEELTRLQSKLSKFSHLGDVLKEQVKQGQLPVIIFVKYNLLFKEIFEQFSDLIFFKQGKQIFFALITDAENLYRLIKNEAESEFYNHNEKYILEESIKYAIQALIKAGLLINILAEEKLKNLALEDITPQQSEAMLISLASTKKWDWVYRNLA</sequence>
<organism evidence="1 2">
    <name type="scientific">Nostoc spongiaeforme FACHB-130</name>
    <dbReference type="NCBI Taxonomy" id="1357510"/>
    <lineage>
        <taxon>Bacteria</taxon>
        <taxon>Bacillati</taxon>
        <taxon>Cyanobacteriota</taxon>
        <taxon>Cyanophyceae</taxon>
        <taxon>Nostocales</taxon>
        <taxon>Nostocaceae</taxon>
        <taxon>Nostoc</taxon>
    </lineage>
</organism>
<evidence type="ECO:0000313" key="2">
    <source>
        <dbReference type="Proteomes" id="UP000603457"/>
    </source>
</evidence>